<keyword evidence="2 6" id="KW-0812">Transmembrane</keyword>
<feature type="transmembrane region" description="Helical" evidence="6">
    <location>
        <begin position="28"/>
        <end position="51"/>
    </location>
</feature>
<comment type="subcellular location">
    <subcellularLocation>
        <location evidence="1">Membrane</location>
        <topology evidence="1">Single-pass membrane protein</topology>
    </subcellularLocation>
</comment>
<accession>A0A1I3S265</accession>
<dbReference type="PANTHER" id="PTHR36985">
    <property type="entry name" value="TRANSLOCATION AND ASSEMBLY MODULE SUBUNIT TAMB"/>
    <property type="match status" value="1"/>
</dbReference>
<dbReference type="EMBL" id="FOSC01000003">
    <property type="protein sequence ID" value="SFJ51631.1"/>
    <property type="molecule type" value="Genomic_DNA"/>
</dbReference>
<evidence type="ECO:0000259" key="7">
    <source>
        <dbReference type="Pfam" id="PF04357"/>
    </source>
</evidence>
<sequence>MSEQTEKQGAENAPAESPAHRPRHPLRWFVSALVVLCLLVVLVLAAVWALLRSDTGTAWLIDRIPGLETEQASGSLLGEWQAQRIEWRGYGVAVVVRDPAVAWSPGCLFRKSLCLDRLHSGAIRVEVQPSTEEASARADELELPDIHLPLEVVLADVQLGALTVNGAQVWDRLTASARGSGADMTLERASYRLDDVQVTAEGRVTMRRDWPLNADVAVSLPPPSGEHWQISANLAGSVRDLNVSGRSNGYLNARFSGAVRPLEPSLPVRLELQTPEFLADPSLPETLTVKDGRVSVRGALADGFRAELKALLPGTTGNMEVSAKGHVTTDGVDDAELRLTGPEDAGEQEPGQLVVAGAVSWADGVSADADLNLQRFPWYALLPDMGEPPVVLEQLRGSATYANGDYSANLNGALQGPHGPADFSATVRGDHEFVRVEDLLITAGDNRIAGSGEYGEGIRADLQVSLPDPQRLLPGLDGELFADLQLEGSVGDPTGRLSLQAADLSWRDQLSLASANLRADLASGLRVSSRLSAQTLMVGDQQVQAIEAELDGNRAQHRLTLQLSHQEGTASLDVAGGFPERGEQLWRGMLDDGELDIPGIEQTWRMRRPATLAISDQGQVDLGGHCWDWQQSAICTRDQRLWPEPELALQIDQFPAASLALLLPDTVRWDASIDAEVNVTMTQAGPEGRIRVDAGNGGFEVLAVDQWHRLAHQRLDLILDLGPDRADLAIAIEGPKLGVLSADLAIDPMAESQPVEGRFSLSELDLSLLQGVLGLEDVQGRVNGAGRLSGPLKNPEVFGELVLTRGRFFDPTLPLPMEDVVVALQFGGRHADISGRWQSNDRSYGQLDGRLDWAAEPQLALKVTGERLPVSYEPYAHLEIEPDLDIAFRAGELSVTGEVAVPRGDIRVRELPESAVRVSGDEMIVGVERPEPAVRSMPMDVTLVVGQDRVTFDAFGVTGDLEGTLRIGNNMDTRGVLQLVNGQYQEFGQDLALRRARIQFIGPLTEPYLDVEAIRTVDTVVAGIRLTGPVSAPETEVFSEPPMPQADALSYLVLGRPPGAGQGGDGQLATAAISLGLTQASKVTQGLGNELGIQELTLETEGSGDQASVVASGYITDELSLRYGVGIFEPITTVALRYELGRYFYLEAASGLAASLDIFYTRDF</sequence>
<dbReference type="AlphaFoldDB" id="A0A1I3S265"/>
<evidence type="ECO:0000256" key="3">
    <source>
        <dbReference type="ARBA" id="ARBA00022989"/>
    </source>
</evidence>
<dbReference type="GO" id="GO:0005886">
    <property type="term" value="C:plasma membrane"/>
    <property type="evidence" value="ECO:0007669"/>
    <property type="project" value="InterPro"/>
</dbReference>
<dbReference type="GO" id="GO:0009306">
    <property type="term" value="P:protein secretion"/>
    <property type="evidence" value="ECO:0007669"/>
    <property type="project" value="InterPro"/>
</dbReference>
<gene>
    <name evidence="8" type="ORF">SAMN05216429_103140</name>
</gene>
<dbReference type="GO" id="GO:0097347">
    <property type="term" value="C:TAM protein secretion complex"/>
    <property type="evidence" value="ECO:0007669"/>
    <property type="project" value="TreeGrafter"/>
</dbReference>
<dbReference type="Pfam" id="PF04357">
    <property type="entry name" value="TamB"/>
    <property type="match status" value="1"/>
</dbReference>
<feature type="domain" description="Translocation and assembly module TamB C-terminal" evidence="7">
    <location>
        <begin position="845"/>
        <end position="1164"/>
    </location>
</feature>
<dbReference type="InterPro" id="IPR007452">
    <property type="entry name" value="TamB_C"/>
</dbReference>
<reference evidence="8 9" key="1">
    <citation type="submission" date="2016-10" db="EMBL/GenBank/DDBJ databases">
        <authorList>
            <person name="de Groot N.N."/>
        </authorList>
    </citation>
    <scope>NUCLEOTIDE SEQUENCE [LARGE SCALE GENOMIC DNA]</scope>
    <source>
        <strain evidence="8 9">IBRC-M 10445</strain>
    </source>
</reference>
<proteinExistence type="predicted"/>
<evidence type="ECO:0000256" key="1">
    <source>
        <dbReference type="ARBA" id="ARBA00004167"/>
    </source>
</evidence>
<organism evidence="8 9">
    <name type="scientific">Marinobacter persicus</name>
    <dbReference type="NCBI Taxonomy" id="930118"/>
    <lineage>
        <taxon>Bacteria</taxon>
        <taxon>Pseudomonadati</taxon>
        <taxon>Pseudomonadota</taxon>
        <taxon>Gammaproteobacteria</taxon>
        <taxon>Pseudomonadales</taxon>
        <taxon>Marinobacteraceae</taxon>
        <taxon>Marinobacter</taxon>
    </lineage>
</organism>
<name>A0A1I3S265_9GAMM</name>
<dbReference type="Proteomes" id="UP000199445">
    <property type="component" value="Unassembled WGS sequence"/>
</dbReference>
<evidence type="ECO:0000313" key="8">
    <source>
        <dbReference type="EMBL" id="SFJ51631.1"/>
    </source>
</evidence>
<evidence type="ECO:0000256" key="2">
    <source>
        <dbReference type="ARBA" id="ARBA00022692"/>
    </source>
</evidence>
<feature type="region of interest" description="Disordered" evidence="5">
    <location>
        <begin position="1"/>
        <end position="21"/>
    </location>
</feature>
<evidence type="ECO:0000256" key="5">
    <source>
        <dbReference type="SAM" id="MobiDB-lite"/>
    </source>
</evidence>
<evidence type="ECO:0000313" key="9">
    <source>
        <dbReference type="Proteomes" id="UP000199445"/>
    </source>
</evidence>
<evidence type="ECO:0000256" key="4">
    <source>
        <dbReference type="ARBA" id="ARBA00023136"/>
    </source>
</evidence>
<keyword evidence="9" id="KW-1185">Reference proteome</keyword>
<keyword evidence="3 6" id="KW-1133">Transmembrane helix</keyword>
<dbReference type="RefSeq" id="WP_227663514.1">
    <property type="nucleotide sequence ID" value="NZ_BMYN01000003.1"/>
</dbReference>
<evidence type="ECO:0000256" key="6">
    <source>
        <dbReference type="SAM" id="Phobius"/>
    </source>
</evidence>
<protein>
    <submittedName>
        <fullName evidence="8">Translocation and assembly module TamB</fullName>
    </submittedName>
</protein>
<dbReference type="PANTHER" id="PTHR36985:SF1">
    <property type="entry name" value="TRANSLOCATION AND ASSEMBLY MODULE SUBUNIT TAMB"/>
    <property type="match status" value="1"/>
</dbReference>
<keyword evidence="4 6" id="KW-0472">Membrane</keyword>